<dbReference type="AlphaFoldDB" id="A0A7W9EMK9"/>
<dbReference type="InterPro" id="IPR045462">
    <property type="entry name" value="aa-tRNA-synth_I_cd-bd"/>
</dbReference>
<dbReference type="InterPro" id="IPR001412">
    <property type="entry name" value="aa-tRNA-synth_I_CS"/>
</dbReference>
<organism evidence="14 15">
    <name type="scientific">Brucella daejeonensis</name>
    <dbReference type="NCBI Taxonomy" id="659015"/>
    <lineage>
        <taxon>Bacteria</taxon>
        <taxon>Pseudomonadati</taxon>
        <taxon>Pseudomonadota</taxon>
        <taxon>Alphaproteobacteria</taxon>
        <taxon>Hyphomicrobiales</taxon>
        <taxon>Brucellaceae</taxon>
        <taxon>Brucella/Ochrobactrum group</taxon>
        <taxon>Brucella</taxon>
    </lineage>
</organism>
<evidence type="ECO:0000259" key="13">
    <source>
        <dbReference type="Pfam" id="PF19269"/>
    </source>
</evidence>
<dbReference type="Pfam" id="PF00749">
    <property type="entry name" value="tRNA-synt_1c"/>
    <property type="match status" value="1"/>
</dbReference>
<evidence type="ECO:0000256" key="5">
    <source>
        <dbReference type="ARBA" id="ARBA00022598"/>
    </source>
</evidence>
<sequence length="473" mass="52157">MSKPVITRFAPSPTGYLHIGGARTALFNWLYAKHNGGKMLLRIEDTDRERSTEAATAAILDGLTWLGLDWDGEAISQFERAPRHREVAEELVALGKAYYCYATTEELEAMREKARAEGRPPRYDGRWRDRDPSEAPAGVKPVVRIKAPQDGETVVQDAVQGNVRFPNKDLDDFIILRSDGTPTYMHAVVVDDHDMGVTHIIRGDDHLTNAARQTVIYNAMGWAVPQMSHIPLIHGADGAKLSKRHGALGVDAYRAMGYLPEALRNYLVRLGWSHGDDEIMSTEQMIEWFDVKDINKGAARFDFQKLEAINGVYMRSSDDKALFDALVAILPEIEGGKEIADALDDKRSAQLLAAMPGLKDRAKTLVELADGSRFIFAARPLILDEKAASLLNDEGKAVLKSVLPDLEAASEWTVEALDAVVRAYAEKTGLKLGKIAQPLRASLTGRATSPGVFDVLFVLGREESLGRIRDQIG</sequence>
<dbReference type="InterPro" id="IPR014729">
    <property type="entry name" value="Rossmann-like_a/b/a_fold"/>
</dbReference>
<dbReference type="InterPro" id="IPR004527">
    <property type="entry name" value="Glu-tRNA-ligase_bac/mito"/>
</dbReference>
<feature type="compositionally biased region" description="Basic and acidic residues" evidence="11">
    <location>
        <begin position="117"/>
        <end position="133"/>
    </location>
</feature>
<dbReference type="Proteomes" id="UP000555546">
    <property type="component" value="Unassembled WGS sequence"/>
</dbReference>
<keyword evidence="8 10" id="KW-0648">Protein biosynthesis</keyword>
<dbReference type="SUPFAM" id="SSF52374">
    <property type="entry name" value="Nucleotidylyl transferase"/>
    <property type="match status" value="1"/>
</dbReference>
<dbReference type="PANTHER" id="PTHR43311:SF2">
    <property type="entry name" value="GLUTAMATE--TRNA LIGASE, MITOCHONDRIAL-RELATED"/>
    <property type="match status" value="1"/>
</dbReference>
<protein>
    <recommendedName>
        <fullName evidence="10">Glutamate--tRNA ligase</fullName>
        <ecNumber evidence="10">6.1.1.17</ecNumber>
    </recommendedName>
    <alternativeName>
        <fullName evidence="10">Glutamyl-tRNA synthetase</fullName>
        <shortName evidence="10">GluRS</shortName>
    </alternativeName>
</protein>
<feature type="region of interest" description="Disordered" evidence="11">
    <location>
        <begin position="117"/>
        <end position="137"/>
    </location>
</feature>
<dbReference type="RefSeq" id="WP_183650585.1">
    <property type="nucleotide sequence ID" value="NZ_JACIJG010000005.1"/>
</dbReference>
<dbReference type="GO" id="GO:0006424">
    <property type="term" value="P:glutamyl-tRNA aminoacylation"/>
    <property type="evidence" value="ECO:0007669"/>
    <property type="project" value="UniProtKB-UniRule"/>
</dbReference>
<dbReference type="GO" id="GO:0004818">
    <property type="term" value="F:glutamate-tRNA ligase activity"/>
    <property type="evidence" value="ECO:0007669"/>
    <property type="project" value="UniProtKB-UniRule"/>
</dbReference>
<keyword evidence="6 10" id="KW-0547">Nucleotide-binding</keyword>
<evidence type="ECO:0000313" key="14">
    <source>
        <dbReference type="EMBL" id="MBB5701821.1"/>
    </source>
</evidence>
<dbReference type="InterPro" id="IPR020751">
    <property type="entry name" value="aa-tRNA-synth_I_codon-bd_sub2"/>
</dbReference>
<dbReference type="InterPro" id="IPR049940">
    <property type="entry name" value="GluQ/Sye"/>
</dbReference>
<dbReference type="PANTHER" id="PTHR43311">
    <property type="entry name" value="GLUTAMATE--TRNA LIGASE"/>
    <property type="match status" value="1"/>
</dbReference>
<evidence type="ECO:0000256" key="4">
    <source>
        <dbReference type="ARBA" id="ARBA00022490"/>
    </source>
</evidence>
<dbReference type="GO" id="GO:0005524">
    <property type="term" value="F:ATP binding"/>
    <property type="evidence" value="ECO:0007669"/>
    <property type="project" value="UniProtKB-UniRule"/>
</dbReference>
<dbReference type="PROSITE" id="PS00178">
    <property type="entry name" value="AA_TRNA_LIGASE_I"/>
    <property type="match status" value="1"/>
</dbReference>
<dbReference type="PRINTS" id="PR00987">
    <property type="entry name" value="TRNASYNTHGLU"/>
</dbReference>
<evidence type="ECO:0000259" key="12">
    <source>
        <dbReference type="Pfam" id="PF00749"/>
    </source>
</evidence>
<feature type="short sequence motif" description="'HIGH' region" evidence="10">
    <location>
        <begin position="11"/>
        <end position="21"/>
    </location>
</feature>
<comment type="caution">
    <text evidence="10">Lacks conserved residue(s) required for the propagation of feature annotation.</text>
</comment>
<dbReference type="Pfam" id="PF19269">
    <property type="entry name" value="Anticodon_2"/>
    <property type="match status" value="1"/>
</dbReference>
<evidence type="ECO:0000313" key="15">
    <source>
        <dbReference type="Proteomes" id="UP000555546"/>
    </source>
</evidence>
<dbReference type="CDD" id="cd00808">
    <property type="entry name" value="GluRS_core"/>
    <property type="match status" value="1"/>
</dbReference>
<dbReference type="GO" id="GO:0005829">
    <property type="term" value="C:cytosol"/>
    <property type="evidence" value="ECO:0007669"/>
    <property type="project" value="TreeGrafter"/>
</dbReference>
<keyword evidence="15" id="KW-1185">Reference proteome</keyword>
<dbReference type="EMBL" id="JACIJG010000005">
    <property type="protein sequence ID" value="MBB5701821.1"/>
    <property type="molecule type" value="Genomic_DNA"/>
</dbReference>
<keyword evidence="4 10" id="KW-0963">Cytoplasm</keyword>
<dbReference type="HAMAP" id="MF_00022">
    <property type="entry name" value="Glu_tRNA_synth_type1"/>
    <property type="match status" value="1"/>
</dbReference>
<keyword evidence="9 10" id="KW-0030">Aminoacyl-tRNA synthetase</keyword>
<proteinExistence type="inferred from homology"/>
<evidence type="ECO:0000256" key="6">
    <source>
        <dbReference type="ARBA" id="ARBA00022741"/>
    </source>
</evidence>
<dbReference type="Gene3D" id="1.10.10.350">
    <property type="match status" value="1"/>
</dbReference>
<dbReference type="NCBIfam" id="TIGR00464">
    <property type="entry name" value="gltX_bact"/>
    <property type="match status" value="1"/>
</dbReference>
<dbReference type="InterPro" id="IPR020058">
    <property type="entry name" value="Glu/Gln-tRNA-synth_Ib_cat-dom"/>
</dbReference>
<keyword evidence="5 10" id="KW-0436">Ligase</keyword>
<gene>
    <name evidence="10" type="primary">gltX</name>
    <name evidence="14" type="ORF">FHS76_001683</name>
</gene>
<comment type="subunit">
    <text evidence="3 10">Monomer.</text>
</comment>
<evidence type="ECO:0000256" key="1">
    <source>
        <dbReference type="ARBA" id="ARBA00004496"/>
    </source>
</evidence>
<reference evidence="14 15" key="1">
    <citation type="submission" date="2020-08" db="EMBL/GenBank/DDBJ databases">
        <title>Genomic Encyclopedia of Type Strains, Phase IV (KMG-IV): sequencing the most valuable type-strain genomes for metagenomic binning, comparative biology and taxonomic classification.</title>
        <authorList>
            <person name="Goeker M."/>
        </authorList>
    </citation>
    <scope>NUCLEOTIDE SEQUENCE [LARGE SCALE GENOMIC DNA]</scope>
    <source>
        <strain evidence="14 15">DSM 26944</strain>
    </source>
</reference>
<comment type="catalytic activity">
    <reaction evidence="10">
        <text>tRNA(Glu) + L-glutamate + ATP = L-glutamyl-tRNA(Glu) + AMP + diphosphate</text>
        <dbReference type="Rhea" id="RHEA:23540"/>
        <dbReference type="Rhea" id="RHEA-COMP:9663"/>
        <dbReference type="Rhea" id="RHEA-COMP:9680"/>
        <dbReference type="ChEBI" id="CHEBI:29985"/>
        <dbReference type="ChEBI" id="CHEBI:30616"/>
        <dbReference type="ChEBI" id="CHEBI:33019"/>
        <dbReference type="ChEBI" id="CHEBI:78442"/>
        <dbReference type="ChEBI" id="CHEBI:78520"/>
        <dbReference type="ChEBI" id="CHEBI:456215"/>
        <dbReference type="EC" id="6.1.1.17"/>
    </reaction>
</comment>
<dbReference type="InterPro" id="IPR008925">
    <property type="entry name" value="aa_tRNA-synth_I_cd-bd_sf"/>
</dbReference>
<feature type="short sequence motif" description="'KMSKS' region" evidence="10">
    <location>
        <begin position="240"/>
        <end position="244"/>
    </location>
</feature>
<evidence type="ECO:0000256" key="8">
    <source>
        <dbReference type="ARBA" id="ARBA00022917"/>
    </source>
</evidence>
<accession>A0A7W9EMK9</accession>
<evidence type="ECO:0000256" key="11">
    <source>
        <dbReference type="SAM" id="MobiDB-lite"/>
    </source>
</evidence>
<name>A0A7W9EMK9_9HYPH</name>
<feature type="domain" description="Glutamyl/glutaminyl-tRNA synthetase class Ib catalytic" evidence="12">
    <location>
        <begin position="5"/>
        <end position="307"/>
    </location>
</feature>
<feature type="binding site" evidence="10">
    <location>
        <position position="243"/>
    </location>
    <ligand>
        <name>ATP</name>
        <dbReference type="ChEBI" id="CHEBI:30616"/>
    </ligand>
</feature>
<comment type="subcellular location">
    <subcellularLocation>
        <location evidence="1 10">Cytoplasm</location>
    </subcellularLocation>
</comment>
<dbReference type="EC" id="6.1.1.17" evidence="10"/>
<comment type="function">
    <text evidence="10">Catalyzes the attachment of glutamate to tRNA(Glu) in a two-step reaction: glutamate is first activated by ATP to form Glu-AMP and then transferred to the acceptor end of tRNA(Glu).</text>
</comment>
<evidence type="ECO:0000256" key="10">
    <source>
        <dbReference type="HAMAP-Rule" id="MF_00022"/>
    </source>
</evidence>
<dbReference type="GO" id="GO:0008270">
    <property type="term" value="F:zinc ion binding"/>
    <property type="evidence" value="ECO:0007669"/>
    <property type="project" value="InterPro"/>
</dbReference>
<dbReference type="FunFam" id="3.40.50.620:FF:000007">
    <property type="entry name" value="Glutamate--tRNA ligase"/>
    <property type="match status" value="1"/>
</dbReference>
<dbReference type="GO" id="GO:0000049">
    <property type="term" value="F:tRNA binding"/>
    <property type="evidence" value="ECO:0007669"/>
    <property type="project" value="InterPro"/>
</dbReference>
<evidence type="ECO:0000256" key="9">
    <source>
        <dbReference type="ARBA" id="ARBA00023146"/>
    </source>
</evidence>
<evidence type="ECO:0000256" key="7">
    <source>
        <dbReference type="ARBA" id="ARBA00022840"/>
    </source>
</evidence>
<dbReference type="InterPro" id="IPR033910">
    <property type="entry name" value="GluRS_core"/>
</dbReference>
<dbReference type="InterPro" id="IPR000924">
    <property type="entry name" value="Glu/Gln-tRNA-synth"/>
</dbReference>
<feature type="domain" description="Aminoacyl-tRNA synthetase class I anticodon-binding" evidence="13">
    <location>
        <begin position="344"/>
        <end position="472"/>
    </location>
</feature>
<evidence type="ECO:0000256" key="3">
    <source>
        <dbReference type="ARBA" id="ARBA00011245"/>
    </source>
</evidence>
<dbReference type="SUPFAM" id="SSF48163">
    <property type="entry name" value="An anticodon-binding domain of class I aminoacyl-tRNA synthetases"/>
    <property type="match status" value="1"/>
</dbReference>
<evidence type="ECO:0000256" key="2">
    <source>
        <dbReference type="ARBA" id="ARBA00007894"/>
    </source>
</evidence>
<dbReference type="Gene3D" id="3.40.50.620">
    <property type="entry name" value="HUPs"/>
    <property type="match status" value="1"/>
</dbReference>
<comment type="caution">
    <text evidence="14">The sequence shown here is derived from an EMBL/GenBank/DDBJ whole genome shotgun (WGS) entry which is preliminary data.</text>
</comment>
<keyword evidence="7 10" id="KW-0067">ATP-binding</keyword>
<comment type="similarity">
    <text evidence="2 10">Belongs to the class-I aminoacyl-tRNA synthetase family. Glutamate--tRNA ligase type 1 subfamily.</text>
</comment>